<dbReference type="PROSITE" id="PS50158">
    <property type="entry name" value="ZF_CCHC"/>
    <property type="match status" value="1"/>
</dbReference>
<dbReference type="InterPro" id="IPR040256">
    <property type="entry name" value="At4g02000-like"/>
</dbReference>
<reference evidence="4" key="2">
    <citation type="journal article" date="2024" name="Plant">
        <title>Genomic evolution and insights into agronomic trait innovations of Sesamum species.</title>
        <authorList>
            <person name="Miao H."/>
            <person name="Wang L."/>
            <person name="Qu L."/>
            <person name="Liu H."/>
            <person name="Sun Y."/>
            <person name="Le M."/>
            <person name="Wang Q."/>
            <person name="Wei S."/>
            <person name="Zheng Y."/>
            <person name="Lin W."/>
            <person name="Duan Y."/>
            <person name="Cao H."/>
            <person name="Xiong S."/>
            <person name="Wang X."/>
            <person name="Wei L."/>
            <person name="Li C."/>
            <person name="Ma Q."/>
            <person name="Ju M."/>
            <person name="Zhao R."/>
            <person name="Li G."/>
            <person name="Mu C."/>
            <person name="Tian Q."/>
            <person name="Mei H."/>
            <person name="Zhang T."/>
            <person name="Gao T."/>
            <person name="Zhang H."/>
        </authorList>
    </citation>
    <scope>NUCLEOTIDE SEQUENCE</scope>
    <source>
        <strain evidence="4">KEN1</strain>
    </source>
</reference>
<gene>
    <name evidence="4" type="ORF">Slati_2766600</name>
</gene>
<feature type="region of interest" description="Disordered" evidence="2">
    <location>
        <begin position="157"/>
        <end position="184"/>
    </location>
</feature>
<reference evidence="4" key="1">
    <citation type="submission" date="2020-06" db="EMBL/GenBank/DDBJ databases">
        <authorList>
            <person name="Li T."/>
            <person name="Hu X."/>
            <person name="Zhang T."/>
            <person name="Song X."/>
            <person name="Zhang H."/>
            <person name="Dai N."/>
            <person name="Sheng W."/>
            <person name="Hou X."/>
            <person name="Wei L."/>
        </authorList>
    </citation>
    <scope>NUCLEOTIDE SEQUENCE</scope>
    <source>
        <strain evidence="4">KEN1</strain>
        <tissue evidence="4">Leaf</tissue>
    </source>
</reference>
<feature type="compositionally biased region" description="Polar residues" evidence="2">
    <location>
        <begin position="170"/>
        <end position="180"/>
    </location>
</feature>
<evidence type="ECO:0000313" key="4">
    <source>
        <dbReference type="EMBL" id="KAL0434323.1"/>
    </source>
</evidence>
<feature type="domain" description="CCHC-type" evidence="3">
    <location>
        <begin position="100"/>
        <end position="113"/>
    </location>
</feature>
<accession>A0AAW2VY98</accession>
<name>A0AAW2VY98_9LAMI</name>
<dbReference type="EMBL" id="JACGWN010000009">
    <property type="protein sequence ID" value="KAL0434323.1"/>
    <property type="molecule type" value="Genomic_DNA"/>
</dbReference>
<proteinExistence type="predicted"/>
<keyword evidence="1" id="KW-0479">Metal-binding</keyword>
<dbReference type="AlphaFoldDB" id="A0AAW2VY98"/>
<keyword evidence="1" id="KW-0862">Zinc</keyword>
<evidence type="ECO:0000256" key="1">
    <source>
        <dbReference type="PROSITE-ProRule" id="PRU00047"/>
    </source>
</evidence>
<dbReference type="PANTHER" id="PTHR31286:SF167">
    <property type="entry name" value="OS09G0268800 PROTEIN"/>
    <property type="match status" value="1"/>
</dbReference>
<dbReference type="GO" id="GO:0003676">
    <property type="term" value="F:nucleic acid binding"/>
    <property type="evidence" value="ECO:0007669"/>
    <property type="project" value="InterPro"/>
</dbReference>
<dbReference type="InterPro" id="IPR001878">
    <property type="entry name" value="Znf_CCHC"/>
</dbReference>
<organism evidence="4">
    <name type="scientific">Sesamum latifolium</name>
    <dbReference type="NCBI Taxonomy" id="2727402"/>
    <lineage>
        <taxon>Eukaryota</taxon>
        <taxon>Viridiplantae</taxon>
        <taxon>Streptophyta</taxon>
        <taxon>Embryophyta</taxon>
        <taxon>Tracheophyta</taxon>
        <taxon>Spermatophyta</taxon>
        <taxon>Magnoliopsida</taxon>
        <taxon>eudicotyledons</taxon>
        <taxon>Gunneridae</taxon>
        <taxon>Pentapetalae</taxon>
        <taxon>asterids</taxon>
        <taxon>lamiids</taxon>
        <taxon>Lamiales</taxon>
        <taxon>Pedaliaceae</taxon>
        <taxon>Sesamum</taxon>
    </lineage>
</organism>
<dbReference type="InterPro" id="IPR025836">
    <property type="entry name" value="Zn_knuckle_CX2CX4HX4C"/>
</dbReference>
<protein>
    <recommendedName>
        <fullName evidence="3">CCHC-type domain-containing protein</fullName>
    </recommendedName>
</protein>
<sequence length="209" mass="23845">MVSHDENPANVQLNTCDFHVRIHGLPISMMTKEVASFIRGKIGHLKNFDQLKGSESWGSFMPLRVAIDVLKSLPHALKIRMVIDDEQLVKFMFERLLNFCYLCGKLGHTSKWCETHFQDNFIDPGENTPYGPWLRVQIRTDFRARLPHYRSTQAQTQEVRQHFNSRHPLSVSSPSQSKTGGSVFGEFQNITDNAEVAPPVHSPVVSRTE</sequence>
<comment type="caution">
    <text evidence="4">The sequence shown here is derived from an EMBL/GenBank/DDBJ whole genome shotgun (WGS) entry which is preliminary data.</text>
</comment>
<evidence type="ECO:0000256" key="2">
    <source>
        <dbReference type="SAM" id="MobiDB-lite"/>
    </source>
</evidence>
<dbReference type="Pfam" id="PF14392">
    <property type="entry name" value="zf-CCHC_4"/>
    <property type="match status" value="1"/>
</dbReference>
<keyword evidence="1" id="KW-0863">Zinc-finger</keyword>
<dbReference type="PANTHER" id="PTHR31286">
    <property type="entry name" value="GLYCINE-RICH CELL WALL STRUCTURAL PROTEIN 1.8-LIKE"/>
    <property type="match status" value="1"/>
</dbReference>
<dbReference type="GO" id="GO:0008270">
    <property type="term" value="F:zinc ion binding"/>
    <property type="evidence" value="ECO:0007669"/>
    <property type="project" value="UniProtKB-KW"/>
</dbReference>
<evidence type="ECO:0000259" key="3">
    <source>
        <dbReference type="PROSITE" id="PS50158"/>
    </source>
</evidence>